<evidence type="ECO:0000313" key="1">
    <source>
        <dbReference type="EMBL" id="TSE11487.1"/>
    </source>
</evidence>
<dbReference type="AlphaFoldDB" id="A0A554VS37"/>
<proteinExistence type="predicted"/>
<accession>A0A554VS37</accession>
<keyword evidence="2" id="KW-1185">Reference proteome</keyword>
<organism evidence="1 2">
    <name type="scientific">Aquimarina algiphila</name>
    <dbReference type="NCBI Taxonomy" id="2047982"/>
    <lineage>
        <taxon>Bacteria</taxon>
        <taxon>Pseudomonadati</taxon>
        <taxon>Bacteroidota</taxon>
        <taxon>Flavobacteriia</taxon>
        <taxon>Flavobacteriales</taxon>
        <taxon>Flavobacteriaceae</taxon>
        <taxon>Aquimarina</taxon>
    </lineage>
</organism>
<protein>
    <submittedName>
        <fullName evidence="1">Uncharacterized protein</fullName>
    </submittedName>
</protein>
<dbReference type="EMBL" id="VLNR01000001">
    <property type="protein sequence ID" value="TSE11487.1"/>
    <property type="molecule type" value="Genomic_DNA"/>
</dbReference>
<reference evidence="1 2" key="1">
    <citation type="submission" date="2019-07" db="EMBL/GenBank/DDBJ databases">
        <title>The draft genome sequence of Aquimarina algiphila M91.</title>
        <authorList>
            <person name="Meng X."/>
        </authorList>
    </citation>
    <scope>NUCLEOTIDE SEQUENCE [LARGE SCALE GENOMIC DNA]</scope>
    <source>
        <strain evidence="1 2">M91</strain>
    </source>
</reference>
<comment type="caution">
    <text evidence="1">The sequence shown here is derived from an EMBL/GenBank/DDBJ whole genome shotgun (WGS) entry which is preliminary data.</text>
</comment>
<sequence length="62" mass="7159">MNTKEHKTIILKPLNHFIMLENLLKLENIQVLERREQLFTIKGGALCTDEIDQGIVNCHSDV</sequence>
<evidence type="ECO:0000313" key="2">
    <source>
        <dbReference type="Proteomes" id="UP000318833"/>
    </source>
</evidence>
<gene>
    <name evidence="1" type="ORF">FOF46_00455</name>
</gene>
<name>A0A554VS37_9FLAO</name>
<dbReference type="Proteomes" id="UP000318833">
    <property type="component" value="Unassembled WGS sequence"/>
</dbReference>